<evidence type="ECO:0000313" key="19">
    <source>
        <dbReference type="Proteomes" id="UP000428330"/>
    </source>
</evidence>
<keyword evidence="15" id="KW-0175">Coiled coil</keyword>
<gene>
    <name evidence="18" type="ORF">EI983_17770</name>
</gene>
<evidence type="ECO:0000259" key="16">
    <source>
        <dbReference type="PROSITE" id="PS50109"/>
    </source>
</evidence>
<dbReference type="AlphaFoldDB" id="A0A6I6IX13"/>
<keyword evidence="13" id="KW-0472">Membrane</keyword>
<evidence type="ECO:0000256" key="8">
    <source>
        <dbReference type="ARBA" id="ARBA00022741"/>
    </source>
</evidence>
<dbReference type="Pfam" id="PF02518">
    <property type="entry name" value="HATPase_c"/>
    <property type="match status" value="1"/>
</dbReference>
<evidence type="ECO:0000256" key="12">
    <source>
        <dbReference type="ARBA" id="ARBA00023012"/>
    </source>
</evidence>
<protein>
    <recommendedName>
        <fullName evidence="3">histidine kinase</fullName>
        <ecNumber evidence="3">2.7.13.3</ecNumber>
    </recommendedName>
</protein>
<dbReference type="SMART" id="SM00387">
    <property type="entry name" value="HATPase_c"/>
    <property type="match status" value="1"/>
</dbReference>
<dbReference type="InterPro" id="IPR036890">
    <property type="entry name" value="HATPase_C_sf"/>
</dbReference>
<keyword evidence="8" id="KW-0547">Nucleotide-binding</keyword>
<dbReference type="InterPro" id="IPR005467">
    <property type="entry name" value="His_kinase_dom"/>
</dbReference>
<evidence type="ECO:0000256" key="14">
    <source>
        <dbReference type="PROSITE-ProRule" id="PRU00169"/>
    </source>
</evidence>
<dbReference type="EC" id="2.7.13.3" evidence="3"/>
<dbReference type="GO" id="GO:0005524">
    <property type="term" value="F:ATP binding"/>
    <property type="evidence" value="ECO:0007669"/>
    <property type="project" value="UniProtKB-KW"/>
</dbReference>
<evidence type="ECO:0000256" key="11">
    <source>
        <dbReference type="ARBA" id="ARBA00022989"/>
    </source>
</evidence>
<dbReference type="FunFam" id="1.10.287.130:FF:000003">
    <property type="entry name" value="Histidine kinase"/>
    <property type="match status" value="1"/>
</dbReference>
<dbReference type="Proteomes" id="UP000428330">
    <property type="component" value="Chromosome"/>
</dbReference>
<feature type="modified residue" description="4-aspartylphosphate" evidence="14">
    <location>
        <position position="642"/>
    </location>
</feature>
<keyword evidence="10" id="KW-0067">ATP-binding</keyword>
<dbReference type="SMART" id="SM00388">
    <property type="entry name" value="HisKA"/>
    <property type="match status" value="1"/>
</dbReference>
<dbReference type="FunFam" id="3.30.565.10:FF:000010">
    <property type="entry name" value="Sensor histidine kinase RcsC"/>
    <property type="match status" value="1"/>
</dbReference>
<dbReference type="SUPFAM" id="SSF47384">
    <property type="entry name" value="Homodimeric domain of signal transducing histidine kinase"/>
    <property type="match status" value="1"/>
</dbReference>
<dbReference type="PANTHER" id="PTHR45339:SF1">
    <property type="entry name" value="HYBRID SIGNAL TRANSDUCTION HISTIDINE KINASE J"/>
    <property type="match status" value="1"/>
</dbReference>
<evidence type="ECO:0000256" key="7">
    <source>
        <dbReference type="ARBA" id="ARBA00022692"/>
    </source>
</evidence>
<dbReference type="PRINTS" id="PR00344">
    <property type="entry name" value="BCTRLSENSOR"/>
</dbReference>
<dbReference type="SMART" id="SM00448">
    <property type="entry name" value="REC"/>
    <property type="match status" value="2"/>
</dbReference>
<evidence type="ECO:0000256" key="10">
    <source>
        <dbReference type="ARBA" id="ARBA00022840"/>
    </source>
</evidence>
<dbReference type="InterPro" id="IPR011006">
    <property type="entry name" value="CheY-like_superfamily"/>
</dbReference>
<evidence type="ECO:0000256" key="13">
    <source>
        <dbReference type="ARBA" id="ARBA00023136"/>
    </source>
</evidence>
<keyword evidence="11" id="KW-1133">Transmembrane helix</keyword>
<dbReference type="Gene3D" id="1.10.287.130">
    <property type="match status" value="1"/>
</dbReference>
<feature type="coiled-coil region" evidence="15">
    <location>
        <begin position="7"/>
        <end position="80"/>
    </location>
</feature>
<reference evidence="19" key="1">
    <citation type="submission" date="2018-12" db="EMBL/GenBank/DDBJ databases">
        <title>Complete genome sequence of Roseovarius sp. MME-070.</title>
        <authorList>
            <person name="Nam Y.-D."/>
            <person name="Kang J."/>
            <person name="Chung W.-H."/>
            <person name="Park Y.S."/>
        </authorList>
    </citation>
    <scope>NUCLEOTIDE SEQUENCE [LARGE SCALE GENOMIC DNA]</scope>
    <source>
        <strain evidence="19">MME-070</strain>
    </source>
</reference>
<evidence type="ECO:0000256" key="9">
    <source>
        <dbReference type="ARBA" id="ARBA00022777"/>
    </source>
</evidence>
<evidence type="ECO:0000256" key="4">
    <source>
        <dbReference type="ARBA" id="ARBA00022475"/>
    </source>
</evidence>
<name>A0A6I6IX13_9RHOB</name>
<sequence>MSLANKLSEERRARLAAERLLEQKKAELQAANRKLGQHAQALNDEIVETRAQVETFRHENARVKSDLHAANVKVEQLERRLWHSIETIQDGIAFFNSDSRLIAANAAWISIFDGLEAIKPGLSYVEMLQFATEEGIVDIGEMHPAEWREAMLDRWQSATPEPEIIRLWNGAYIKVIDQRGYGGDVVSLAMNITDTVRYELRLKEARAKAETAARAKAAFLANMSHEIRTPMNGVVGMAELLQDTDLTDEQQLYAETIKNSGDALLVIINDVLDYSKIEAQKLVLHEDEFDLERTIHEIIMLMQPNARDKRIELLVDYDMFLPTLFVGDRGRIRQVITNLMGNAVKFTEQGSVTVRVVGMSREEEGHATLHVTVEDTGIGIPKEKVEHIFGEFNQVDDEHNRKYEGTGLGLAISQKLIRLMKGEIWVTSEEGHGSCFGFSLRLPVAEELTADAFRLPPPLRSAVIVEPHEASRMIVQRQLGAMGIETVCFTSAGDALAALPDDAGVVITDHNMHDMDGMELAQALREAGHQVPIILLTTTIGAAEQDPARRYMHTVLQKPYPRQAFFRALSSLQQDWKEAAPPVPQVDAPRAMRVLAAEDNKTNRLVFSKMLKSLDIELEFAENGREAVELFDSFAPDIVFTDISMPEVDGKEATRKIREREAGTGAHVPVIAMTAHAMDGDDAEILAAGIDYYLTKPLRRKAVIEHILGACRDGMRPPLGEDQAD</sequence>
<comment type="subcellular location">
    <subcellularLocation>
        <location evidence="2">Cell membrane</location>
        <topology evidence="2">Multi-pass membrane protein</topology>
    </subcellularLocation>
</comment>
<feature type="domain" description="Histidine kinase" evidence="16">
    <location>
        <begin position="222"/>
        <end position="444"/>
    </location>
</feature>
<comment type="catalytic activity">
    <reaction evidence="1">
        <text>ATP + protein L-histidine = ADP + protein N-phospho-L-histidine.</text>
        <dbReference type="EC" id="2.7.13.3"/>
    </reaction>
</comment>
<organism evidence="18 19">
    <name type="scientific">Roseovarius faecimaris</name>
    <dbReference type="NCBI Taxonomy" id="2494550"/>
    <lineage>
        <taxon>Bacteria</taxon>
        <taxon>Pseudomonadati</taxon>
        <taxon>Pseudomonadota</taxon>
        <taxon>Alphaproteobacteria</taxon>
        <taxon>Rhodobacterales</taxon>
        <taxon>Roseobacteraceae</taxon>
        <taxon>Roseovarius</taxon>
    </lineage>
</organism>
<accession>A0A6I6IX13</accession>
<dbReference type="OrthoDB" id="9801651at2"/>
<dbReference type="SUPFAM" id="SSF55874">
    <property type="entry name" value="ATPase domain of HSP90 chaperone/DNA topoisomerase II/histidine kinase"/>
    <property type="match status" value="1"/>
</dbReference>
<dbReference type="InterPro" id="IPR036097">
    <property type="entry name" value="HisK_dim/P_sf"/>
</dbReference>
<dbReference type="PANTHER" id="PTHR45339">
    <property type="entry name" value="HYBRID SIGNAL TRANSDUCTION HISTIDINE KINASE J"/>
    <property type="match status" value="1"/>
</dbReference>
<feature type="domain" description="Response regulatory" evidence="17">
    <location>
        <begin position="461"/>
        <end position="573"/>
    </location>
</feature>
<evidence type="ECO:0000313" key="18">
    <source>
        <dbReference type="EMBL" id="QGY00017.1"/>
    </source>
</evidence>
<keyword evidence="9" id="KW-0418">Kinase</keyword>
<evidence type="ECO:0000256" key="2">
    <source>
        <dbReference type="ARBA" id="ARBA00004651"/>
    </source>
</evidence>
<dbReference type="Pfam" id="PF00512">
    <property type="entry name" value="HisKA"/>
    <property type="match status" value="1"/>
</dbReference>
<dbReference type="CDD" id="cd16922">
    <property type="entry name" value="HATPase_EvgS-ArcB-TorS-like"/>
    <property type="match status" value="1"/>
</dbReference>
<dbReference type="GO" id="GO:0005886">
    <property type="term" value="C:plasma membrane"/>
    <property type="evidence" value="ECO:0007669"/>
    <property type="project" value="UniProtKB-SubCell"/>
</dbReference>
<evidence type="ECO:0000259" key="17">
    <source>
        <dbReference type="PROSITE" id="PS50110"/>
    </source>
</evidence>
<dbReference type="Pfam" id="PF00072">
    <property type="entry name" value="Response_reg"/>
    <property type="match status" value="2"/>
</dbReference>
<feature type="domain" description="Response regulatory" evidence="17">
    <location>
        <begin position="593"/>
        <end position="711"/>
    </location>
</feature>
<feature type="modified residue" description="4-aspartylphosphate" evidence="14">
    <location>
        <position position="509"/>
    </location>
</feature>
<proteinExistence type="predicted"/>
<keyword evidence="6" id="KW-0808">Transferase</keyword>
<dbReference type="GO" id="GO:0000155">
    <property type="term" value="F:phosphorelay sensor kinase activity"/>
    <property type="evidence" value="ECO:0007669"/>
    <property type="project" value="InterPro"/>
</dbReference>
<dbReference type="SUPFAM" id="SSF52172">
    <property type="entry name" value="CheY-like"/>
    <property type="match status" value="2"/>
</dbReference>
<keyword evidence="5 14" id="KW-0597">Phosphoprotein</keyword>
<keyword evidence="19" id="KW-1185">Reference proteome</keyword>
<keyword evidence="12" id="KW-0902">Two-component regulatory system</keyword>
<dbReference type="InterPro" id="IPR004358">
    <property type="entry name" value="Sig_transdc_His_kin-like_C"/>
</dbReference>
<dbReference type="Pfam" id="PF12860">
    <property type="entry name" value="PAS_7"/>
    <property type="match status" value="1"/>
</dbReference>
<dbReference type="EMBL" id="CP034348">
    <property type="protein sequence ID" value="QGY00017.1"/>
    <property type="molecule type" value="Genomic_DNA"/>
</dbReference>
<dbReference type="InterPro" id="IPR003594">
    <property type="entry name" value="HATPase_dom"/>
</dbReference>
<dbReference type="CDD" id="cd17546">
    <property type="entry name" value="REC_hyHK_CKI1_RcsC-like"/>
    <property type="match status" value="1"/>
</dbReference>
<evidence type="ECO:0000256" key="1">
    <source>
        <dbReference type="ARBA" id="ARBA00000085"/>
    </source>
</evidence>
<dbReference type="Gene3D" id="3.30.565.10">
    <property type="entry name" value="Histidine kinase-like ATPase, C-terminal domain"/>
    <property type="match status" value="1"/>
</dbReference>
<evidence type="ECO:0000256" key="6">
    <source>
        <dbReference type="ARBA" id="ARBA00022679"/>
    </source>
</evidence>
<dbReference type="InterPro" id="IPR003661">
    <property type="entry name" value="HisK_dim/P_dom"/>
</dbReference>
<evidence type="ECO:0000256" key="3">
    <source>
        <dbReference type="ARBA" id="ARBA00012438"/>
    </source>
</evidence>
<dbReference type="CDD" id="cd00082">
    <property type="entry name" value="HisKA"/>
    <property type="match status" value="1"/>
</dbReference>
<dbReference type="InterPro" id="IPR001789">
    <property type="entry name" value="Sig_transdc_resp-reg_receiver"/>
</dbReference>
<evidence type="ECO:0000256" key="15">
    <source>
        <dbReference type="SAM" id="Coils"/>
    </source>
</evidence>
<keyword evidence="7" id="KW-0812">Transmembrane</keyword>
<dbReference type="Gene3D" id="3.40.50.2300">
    <property type="match status" value="2"/>
</dbReference>
<dbReference type="PROSITE" id="PS50110">
    <property type="entry name" value="RESPONSE_REGULATORY"/>
    <property type="match status" value="2"/>
</dbReference>
<dbReference type="RefSeq" id="WP_157708698.1">
    <property type="nucleotide sequence ID" value="NZ_CP034348.1"/>
</dbReference>
<dbReference type="PROSITE" id="PS50109">
    <property type="entry name" value="HIS_KIN"/>
    <property type="match status" value="1"/>
</dbReference>
<keyword evidence="4" id="KW-1003">Cell membrane</keyword>
<dbReference type="KEGG" id="rom:EI983_17770"/>
<evidence type="ECO:0000256" key="5">
    <source>
        <dbReference type="ARBA" id="ARBA00022553"/>
    </source>
</evidence>